<reference evidence="1 2" key="1">
    <citation type="journal article" date="2022" name="Allergy">
        <title>Genome assembly and annotation of Periplaneta americana reveal a comprehensive cockroach allergen profile.</title>
        <authorList>
            <person name="Wang L."/>
            <person name="Xiong Q."/>
            <person name="Saelim N."/>
            <person name="Wang L."/>
            <person name="Nong W."/>
            <person name="Wan A.T."/>
            <person name="Shi M."/>
            <person name="Liu X."/>
            <person name="Cao Q."/>
            <person name="Hui J.H.L."/>
            <person name="Sookrung N."/>
            <person name="Leung T.F."/>
            <person name="Tungtrongchitr A."/>
            <person name="Tsui S.K.W."/>
        </authorList>
    </citation>
    <scope>NUCLEOTIDE SEQUENCE [LARGE SCALE GENOMIC DNA]</scope>
    <source>
        <tissue evidence="1">Whole body-01</tissue>
    </source>
</reference>
<dbReference type="EMBL" id="JAJSOF020000021">
    <property type="protein sequence ID" value="KAJ4437205.1"/>
    <property type="molecule type" value="Genomic_DNA"/>
</dbReference>
<accession>A0ABQ8SUS7</accession>
<proteinExistence type="predicted"/>
<sequence>MYRMHLLRIWNYVIRRVRVCKRCGFCLRLGWNACVFSEFHIFHDGNVEPGVYFDGCKVRSGLKFYPHEWREFQRRGIDVLKDDEYKDVLCRGIERRYMFRFRGSERLRKEDIRSQTHLKDAAEKPDKLKKEWSGHVMRRNENRWTRILTIWDPRIGKRNAGRQKPRWADELRSRFDHL</sequence>
<name>A0ABQ8SUS7_PERAM</name>
<protein>
    <submittedName>
        <fullName evidence="1">Uncharacterized protein</fullName>
    </submittedName>
</protein>
<evidence type="ECO:0000313" key="2">
    <source>
        <dbReference type="Proteomes" id="UP001148838"/>
    </source>
</evidence>
<dbReference type="Proteomes" id="UP001148838">
    <property type="component" value="Unassembled WGS sequence"/>
</dbReference>
<comment type="caution">
    <text evidence="1">The sequence shown here is derived from an EMBL/GenBank/DDBJ whole genome shotgun (WGS) entry which is preliminary data.</text>
</comment>
<keyword evidence="2" id="KW-1185">Reference proteome</keyword>
<evidence type="ECO:0000313" key="1">
    <source>
        <dbReference type="EMBL" id="KAJ4437205.1"/>
    </source>
</evidence>
<organism evidence="1 2">
    <name type="scientific">Periplaneta americana</name>
    <name type="common">American cockroach</name>
    <name type="synonym">Blatta americana</name>
    <dbReference type="NCBI Taxonomy" id="6978"/>
    <lineage>
        <taxon>Eukaryota</taxon>
        <taxon>Metazoa</taxon>
        <taxon>Ecdysozoa</taxon>
        <taxon>Arthropoda</taxon>
        <taxon>Hexapoda</taxon>
        <taxon>Insecta</taxon>
        <taxon>Pterygota</taxon>
        <taxon>Neoptera</taxon>
        <taxon>Polyneoptera</taxon>
        <taxon>Dictyoptera</taxon>
        <taxon>Blattodea</taxon>
        <taxon>Blattoidea</taxon>
        <taxon>Blattidae</taxon>
        <taxon>Blattinae</taxon>
        <taxon>Periplaneta</taxon>
    </lineage>
</organism>
<gene>
    <name evidence="1" type="ORF">ANN_17340</name>
</gene>